<name>A0ABR3GLP4_9PEZI</name>
<gene>
    <name evidence="1" type="ORF">Q9L58_004205</name>
</gene>
<evidence type="ECO:0000313" key="1">
    <source>
        <dbReference type="EMBL" id="KAL0636847.1"/>
    </source>
</evidence>
<sequence>MRRALPRLRAPCPRPLLHRSFALSSAPHADWRDRLHKKLWGENAEAAAAAAAATATSTTAELSPPPILHPTDYMEALDARSLPIAGLAAPVGEWDIPAFTTTPPLEDPIALASAVRRAVVEVHTRALNARSGTIAYTGPEELTSRVRVVVAADGSATLSFPGGVEAAIVAGGEAAVVAEGEGEVERAGDEGWAQMRIAEDVLFDVVRRVVQLTGRRIPDPVVSKIATVGDIRRFSVLGRVVREWRERGEKLVEWWWSRERTADESAVEHFETKPKPTKLNEVLLQTGLADLPNVRVYAARVRPWDKERMIGRERPFEKAVAFRYPFEAAGKA</sequence>
<reference evidence="1 2" key="1">
    <citation type="submission" date="2024-02" db="EMBL/GenBank/DDBJ databases">
        <title>Discinaceae phylogenomics.</title>
        <authorList>
            <person name="Dirks A.C."/>
            <person name="James T.Y."/>
        </authorList>
    </citation>
    <scope>NUCLEOTIDE SEQUENCE [LARGE SCALE GENOMIC DNA]</scope>
    <source>
        <strain evidence="1 2">ACD0624</strain>
    </source>
</reference>
<comment type="caution">
    <text evidence="1">The sequence shown here is derived from an EMBL/GenBank/DDBJ whole genome shotgun (WGS) entry which is preliminary data.</text>
</comment>
<keyword evidence="2" id="KW-1185">Reference proteome</keyword>
<organism evidence="1 2">
    <name type="scientific">Discina gigas</name>
    <dbReference type="NCBI Taxonomy" id="1032678"/>
    <lineage>
        <taxon>Eukaryota</taxon>
        <taxon>Fungi</taxon>
        <taxon>Dikarya</taxon>
        <taxon>Ascomycota</taxon>
        <taxon>Pezizomycotina</taxon>
        <taxon>Pezizomycetes</taxon>
        <taxon>Pezizales</taxon>
        <taxon>Discinaceae</taxon>
        <taxon>Discina</taxon>
    </lineage>
</organism>
<evidence type="ECO:0000313" key="2">
    <source>
        <dbReference type="Proteomes" id="UP001447188"/>
    </source>
</evidence>
<protein>
    <submittedName>
        <fullName evidence="1">Uncharacterized protein</fullName>
    </submittedName>
</protein>
<dbReference type="Proteomes" id="UP001447188">
    <property type="component" value="Unassembled WGS sequence"/>
</dbReference>
<dbReference type="EMBL" id="JBBBZM010000043">
    <property type="protein sequence ID" value="KAL0636847.1"/>
    <property type="molecule type" value="Genomic_DNA"/>
</dbReference>
<accession>A0ABR3GLP4</accession>
<proteinExistence type="predicted"/>